<gene>
    <name evidence="1" type="ORF">J3S90_09200</name>
</gene>
<reference evidence="1 2" key="1">
    <citation type="submission" date="2021-03" db="EMBL/GenBank/DDBJ databases">
        <title>Flavobacterium Flabelliformis Sp. Nov. And Flavobacterium Geliluteum Sp. Nov., Two Novel Multidrug Resistant Psychrophilic Species Isolated From Antarctica.</title>
        <authorList>
            <person name="Kralova S."/>
            <person name="Busse H.J."/>
            <person name="Bezdicek M."/>
            <person name="Nykrynova M."/>
            <person name="Kroupova E."/>
            <person name="Krsek D."/>
            <person name="Sedlacek I."/>
        </authorList>
    </citation>
    <scope>NUCLEOTIDE SEQUENCE [LARGE SCALE GENOMIC DNA]</scope>
    <source>
        <strain evidence="1 2">P4023</strain>
    </source>
</reference>
<evidence type="ECO:0000313" key="1">
    <source>
        <dbReference type="EMBL" id="MBP4141978.1"/>
    </source>
</evidence>
<sequence length="210" mass="24558">METEIKTHYNYSEIILWLEKKGVELYGNHFKILETDHPIIYKLIAYFLKDEQTCFQLNINLNKGIMLSGPVGCGKTSLMNIMKHLTPIEHKFSVKPCRDISFEFIQDGYEIIHKYSKDLRLRGGQPVAVRYCFDDLGIENNLKYFGNECNVMAEILLSRYDLFTSKKLQTHITTNLSASEIEQTYGNRVRSRMRQMLNLIAFEKTAKDKR</sequence>
<name>A0ABS5CTN1_9FLAO</name>
<dbReference type="Proteomes" id="UP000674217">
    <property type="component" value="Unassembled WGS sequence"/>
</dbReference>
<comment type="caution">
    <text evidence="1">The sequence shown here is derived from an EMBL/GenBank/DDBJ whole genome shotgun (WGS) entry which is preliminary data.</text>
</comment>
<dbReference type="Gene3D" id="3.40.50.300">
    <property type="entry name" value="P-loop containing nucleotide triphosphate hydrolases"/>
    <property type="match status" value="1"/>
</dbReference>
<keyword evidence="2" id="KW-1185">Reference proteome</keyword>
<organism evidence="1 2">
    <name type="scientific">Flavobacterium flabelliforme</name>
    <dbReference type="NCBI Taxonomy" id="2816119"/>
    <lineage>
        <taxon>Bacteria</taxon>
        <taxon>Pseudomonadati</taxon>
        <taxon>Bacteroidota</taxon>
        <taxon>Flavobacteriia</taxon>
        <taxon>Flavobacteriales</taxon>
        <taxon>Flavobacteriaceae</taxon>
        <taxon>Flavobacterium</taxon>
    </lineage>
</organism>
<proteinExistence type="predicted"/>
<evidence type="ECO:0000313" key="2">
    <source>
        <dbReference type="Proteomes" id="UP000674217"/>
    </source>
</evidence>
<dbReference type="EMBL" id="JAGFBU010000003">
    <property type="protein sequence ID" value="MBP4141978.1"/>
    <property type="molecule type" value="Genomic_DNA"/>
</dbReference>
<accession>A0ABS5CTN1</accession>
<dbReference type="InterPro" id="IPR027417">
    <property type="entry name" value="P-loop_NTPase"/>
</dbReference>
<dbReference type="SUPFAM" id="SSF52540">
    <property type="entry name" value="P-loop containing nucleoside triphosphate hydrolases"/>
    <property type="match status" value="2"/>
</dbReference>
<protein>
    <submittedName>
        <fullName evidence="1">ATPase</fullName>
    </submittedName>
</protein>
<dbReference type="RefSeq" id="WP_210645948.1">
    <property type="nucleotide sequence ID" value="NZ_JAGFBU010000003.1"/>
</dbReference>